<proteinExistence type="predicted"/>
<comment type="caution">
    <text evidence="2">The sequence shown here is derived from an EMBL/GenBank/DDBJ whole genome shotgun (WGS) entry which is preliminary data.</text>
</comment>
<feature type="region of interest" description="Disordered" evidence="1">
    <location>
        <begin position="260"/>
        <end position="283"/>
    </location>
</feature>
<dbReference type="EMBL" id="CAUYUJ010009568">
    <property type="protein sequence ID" value="CAK0827148.1"/>
    <property type="molecule type" value="Genomic_DNA"/>
</dbReference>
<dbReference type="Gene3D" id="1.10.287.110">
    <property type="entry name" value="DnaJ domain"/>
    <property type="match status" value="1"/>
</dbReference>
<dbReference type="InterPro" id="IPR001623">
    <property type="entry name" value="DnaJ_domain"/>
</dbReference>
<protein>
    <submittedName>
        <fullName evidence="2">Uncharacterized protein</fullName>
    </submittedName>
</protein>
<organism evidence="2 3">
    <name type="scientific">Prorocentrum cordatum</name>
    <dbReference type="NCBI Taxonomy" id="2364126"/>
    <lineage>
        <taxon>Eukaryota</taxon>
        <taxon>Sar</taxon>
        <taxon>Alveolata</taxon>
        <taxon>Dinophyceae</taxon>
        <taxon>Prorocentrales</taxon>
        <taxon>Prorocentraceae</taxon>
        <taxon>Prorocentrum</taxon>
    </lineage>
</organism>
<dbReference type="Proteomes" id="UP001189429">
    <property type="component" value="Unassembled WGS sequence"/>
</dbReference>
<keyword evidence="3" id="KW-1185">Reference proteome</keyword>
<sequence length="283" mass="29526">MKSRSRGGGGGGAGGGGGGGGGGRGGWEEPPGRPGRKSHDVGVLCPWAPAPPLRSAPGSVARRRGGGGLGALRRGGPPPGGSEGLLASGGLLEAHPEGAESASRAPPLFAGGGLLLLASPPGARRREVKHHPDKSPGPGATERFQRIVEAHQALKDTDGELAFPWERHPERQQVMTGMQVLRTFGPLAQEAANTDPIKAQMMQHVVKESTDCKVLIFERETTEGGSQVRETWADALCTDARNGSNHLVKVYRRIAVSGTSKGEDRILPSEESEIDPSDFDVVD</sequence>
<evidence type="ECO:0000256" key="1">
    <source>
        <dbReference type="SAM" id="MobiDB-lite"/>
    </source>
</evidence>
<evidence type="ECO:0000313" key="2">
    <source>
        <dbReference type="EMBL" id="CAK0827148.1"/>
    </source>
</evidence>
<feature type="compositionally biased region" description="Acidic residues" evidence="1">
    <location>
        <begin position="270"/>
        <end position="283"/>
    </location>
</feature>
<name>A0ABN9S5P5_9DINO</name>
<evidence type="ECO:0000313" key="3">
    <source>
        <dbReference type="Proteomes" id="UP001189429"/>
    </source>
</evidence>
<feature type="compositionally biased region" description="Gly residues" evidence="1">
    <location>
        <begin position="1"/>
        <end position="25"/>
    </location>
</feature>
<dbReference type="InterPro" id="IPR036869">
    <property type="entry name" value="J_dom_sf"/>
</dbReference>
<reference evidence="2" key="1">
    <citation type="submission" date="2023-10" db="EMBL/GenBank/DDBJ databases">
        <authorList>
            <person name="Chen Y."/>
            <person name="Shah S."/>
            <person name="Dougan E. K."/>
            <person name="Thang M."/>
            <person name="Chan C."/>
        </authorList>
    </citation>
    <scope>NUCLEOTIDE SEQUENCE [LARGE SCALE GENOMIC DNA]</scope>
</reference>
<dbReference type="SUPFAM" id="SSF46565">
    <property type="entry name" value="Chaperone J-domain"/>
    <property type="match status" value="1"/>
</dbReference>
<accession>A0ABN9S5P5</accession>
<dbReference type="CDD" id="cd06257">
    <property type="entry name" value="DnaJ"/>
    <property type="match status" value="1"/>
</dbReference>
<feature type="region of interest" description="Disordered" evidence="1">
    <location>
        <begin position="1"/>
        <end position="88"/>
    </location>
</feature>
<feature type="region of interest" description="Disordered" evidence="1">
    <location>
        <begin position="122"/>
        <end position="141"/>
    </location>
</feature>
<gene>
    <name evidence="2" type="ORF">PCOR1329_LOCUS26757</name>
</gene>